<protein>
    <submittedName>
        <fullName evidence="1">Uncharacterized protein</fullName>
    </submittedName>
</protein>
<name>A0A1Y1KVX3_PHOPY</name>
<dbReference type="GeneID" id="116163418"/>
<accession>A0A1Y1KVX3</accession>
<sequence>MEGLNPPIGDNQEGNNEGKVMHFVRRFSAYWRGSDNTTASRASDSELSINDLDFAHQQERLKRKRKRQANTQEHLPRTLRKAAKIIGSTIEYGLANGLLIQNGNSFYWAYKDIDGERDGEDVKANVETLRTDLGETSELGCSKFPNSAGCSSIRAHSKLKKRHHHH</sequence>
<dbReference type="EMBL" id="GEZM01072382">
    <property type="protein sequence ID" value="JAV65539.1"/>
    <property type="molecule type" value="Transcribed_RNA"/>
</dbReference>
<evidence type="ECO:0000313" key="1">
    <source>
        <dbReference type="EMBL" id="JAV65539.1"/>
    </source>
</evidence>
<dbReference type="KEGG" id="ppyr:116163418"/>
<dbReference type="RefSeq" id="XP_031333188.1">
    <property type="nucleotide sequence ID" value="XM_031477328.1"/>
</dbReference>
<dbReference type="AlphaFoldDB" id="A0A1Y1KVX3"/>
<reference evidence="1" key="1">
    <citation type="journal article" date="2016" name="Sci. Rep.">
        <title>Molecular characterization of firefly nuptial gifts: a multi-omics approach sheds light on postcopulatory sexual selection.</title>
        <authorList>
            <person name="Al-Wathiqui N."/>
            <person name="Fallon T.R."/>
            <person name="South A."/>
            <person name="Weng J.K."/>
            <person name="Lewis S.M."/>
        </authorList>
    </citation>
    <scope>NUCLEOTIDE SEQUENCE</scope>
</reference>
<organism evidence="1">
    <name type="scientific">Photinus pyralis</name>
    <name type="common">Common eastern firefly</name>
    <name type="synonym">Lampyris pyralis</name>
    <dbReference type="NCBI Taxonomy" id="7054"/>
    <lineage>
        <taxon>Eukaryota</taxon>
        <taxon>Metazoa</taxon>
        <taxon>Ecdysozoa</taxon>
        <taxon>Arthropoda</taxon>
        <taxon>Hexapoda</taxon>
        <taxon>Insecta</taxon>
        <taxon>Pterygota</taxon>
        <taxon>Neoptera</taxon>
        <taxon>Endopterygota</taxon>
        <taxon>Coleoptera</taxon>
        <taxon>Polyphaga</taxon>
        <taxon>Elateriformia</taxon>
        <taxon>Elateroidea</taxon>
        <taxon>Lampyridae</taxon>
        <taxon>Lampyrinae</taxon>
        <taxon>Photinus</taxon>
    </lineage>
</organism>
<proteinExistence type="predicted"/>